<dbReference type="AlphaFoldDB" id="A0AAN8IDU1"/>
<protein>
    <submittedName>
        <fullName evidence="1">Uncharacterized protein</fullName>
    </submittedName>
</protein>
<evidence type="ECO:0000313" key="2">
    <source>
        <dbReference type="Proteomes" id="UP001331761"/>
    </source>
</evidence>
<accession>A0AAN8IDU1</accession>
<comment type="caution">
    <text evidence="1">The sequence shown here is derived from an EMBL/GenBank/DDBJ whole genome shotgun (WGS) entry which is preliminary data.</text>
</comment>
<sequence length="153" mass="17366">MIQPPVKVCKHPYIRRSDESPLQNSHCAAHWAYTAFVTMWYELVLLTSIFADVNAILECPKGSLPFDLEECDPNRRSQCPSGFTCRRANDTSRPERKLYLCCATEQMTIEDWFFDAGLSPEVFPQTPLSMLKSIEMVPVDSTTAFPTVHTGDE</sequence>
<gene>
    <name evidence="1" type="ORF">GCK32_013290</name>
</gene>
<evidence type="ECO:0000313" key="1">
    <source>
        <dbReference type="EMBL" id="KAK5969541.1"/>
    </source>
</evidence>
<name>A0AAN8IDU1_TRICO</name>
<proteinExistence type="predicted"/>
<keyword evidence="2" id="KW-1185">Reference proteome</keyword>
<organism evidence="1 2">
    <name type="scientific">Trichostrongylus colubriformis</name>
    <name type="common">Black scour worm</name>
    <dbReference type="NCBI Taxonomy" id="6319"/>
    <lineage>
        <taxon>Eukaryota</taxon>
        <taxon>Metazoa</taxon>
        <taxon>Ecdysozoa</taxon>
        <taxon>Nematoda</taxon>
        <taxon>Chromadorea</taxon>
        <taxon>Rhabditida</taxon>
        <taxon>Rhabditina</taxon>
        <taxon>Rhabditomorpha</taxon>
        <taxon>Strongyloidea</taxon>
        <taxon>Trichostrongylidae</taxon>
        <taxon>Trichostrongylus</taxon>
    </lineage>
</organism>
<dbReference type="Proteomes" id="UP001331761">
    <property type="component" value="Unassembled WGS sequence"/>
</dbReference>
<reference evidence="1 2" key="1">
    <citation type="submission" date="2019-10" db="EMBL/GenBank/DDBJ databases">
        <title>Assembly and Annotation for the nematode Trichostrongylus colubriformis.</title>
        <authorList>
            <person name="Martin J."/>
        </authorList>
    </citation>
    <scope>NUCLEOTIDE SEQUENCE [LARGE SCALE GENOMIC DNA]</scope>
    <source>
        <strain evidence="1">G859</strain>
        <tissue evidence="1">Whole worm</tissue>
    </source>
</reference>
<feature type="non-terminal residue" evidence="1">
    <location>
        <position position="153"/>
    </location>
</feature>
<dbReference type="EMBL" id="WIXE01020037">
    <property type="protein sequence ID" value="KAK5969541.1"/>
    <property type="molecule type" value="Genomic_DNA"/>
</dbReference>